<keyword evidence="5 7" id="KW-0274">FAD</keyword>
<keyword evidence="4 7" id="KW-0285">Flavoprotein</keyword>
<accession>A0ABV6UMX1</accession>
<evidence type="ECO:0000259" key="9">
    <source>
        <dbReference type="Pfam" id="PF02770"/>
    </source>
</evidence>
<organism evidence="11 12">
    <name type="scientific">Streptacidiphilus cavernicola</name>
    <dbReference type="NCBI Taxonomy" id="3342716"/>
    <lineage>
        <taxon>Bacteria</taxon>
        <taxon>Bacillati</taxon>
        <taxon>Actinomycetota</taxon>
        <taxon>Actinomycetes</taxon>
        <taxon>Kitasatosporales</taxon>
        <taxon>Streptomycetaceae</taxon>
        <taxon>Streptacidiphilus</taxon>
    </lineage>
</organism>
<keyword evidence="6 7" id="KW-0560">Oxidoreductase</keyword>
<proteinExistence type="inferred from homology"/>
<evidence type="ECO:0000256" key="2">
    <source>
        <dbReference type="ARBA" id="ARBA00009347"/>
    </source>
</evidence>
<gene>
    <name evidence="11" type="ORF">ACEZDJ_16070</name>
</gene>
<dbReference type="Gene3D" id="2.40.110.10">
    <property type="entry name" value="Butyryl-CoA Dehydrogenase, subunit A, domain 2"/>
    <property type="match status" value="1"/>
</dbReference>
<comment type="subunit">
    <text evidence="3">Homodimer.</text>
</comment>
<evidence type="ECO:0000256" key="1">
    <source>
        <dbReference type="ARBA" id="ARBA00001974"/>
    </source>
</evidence>
<dbReference type="SUPFAM" id="SSF47203">
    <property type="entry name" value="Acyl-CoA dehydrogenase C-terminal domain-like"/>
    <property type="match status" value="1"/>
</dbReference>
<keyword evidence="12" id="KW-1185">Reference proteome</keyword>
<feature type="domain" description="Acyl-CoA dehydrogenase/oxidase C-terminal" evidence="8">
    <location>
        <begin position="247"/>
        <end position="395"/>
    </location>
</feature>
<dbReference type="SUPFAM" id="SSF56645">
    <property type="entry name" value="Acyl-CoA dehydrogenase NM domain-like"/>
    <property type="match status" value="1"/>
</dbReference>
<dbReference type="Proteomes" id="UP001592528">
    <property type="component" value="Unassembled WGS sequence"/>
</dbReference>
<sequence>MAWDFSTEPEFEEKLEWIREFRSERIEPLDLLYPGRAYHPLDDELGPVVRSLKQQVRDQGLWAPHLGPELGGRGFGQVRLALINEILGTSSWAPVIFGTAAPDTGNAEIIARYGTEEQKQRYLQPLLEGECFSCFSMTEPQAGADPTLFTTRAVRDGDEWVITGRKFFSSNARTARFVIVMAVTDPDVSPYKGMSMFLVPSDTPGLRVERHLGTLGEAADEGMHALMSYDGVRVPGDALLGGEGQAFVIAQTRLGGGRVHHAMRVVGQCQKALDMMAERAVSRETQGSRLADKQLVQADLADSYAQLAQFRLFVLYTAWQIDQYNDYRRVRKDIAAIKFLTPKVLHDIVYRSMHLHGALGVSNEMPFADMWTGAAVMAVVDGPTEVHKITVAKEVLRGREAAPGLWPTEHLPARREWARKQLEQM</sequence>
<feature type="domain" description="Acyl-CoA oxidase/dehydrogenase middle" evidence="9">
    <location>
        <begin position="134"/>
        <end position="219"/>
    </location>
</feature>
<evidence type="ECO:0000259" key="8">
    <source>
        <dbReference type="Pfam" id="PF00441"/>
    </source>
</evidence>
<dbReference type="InterPro" id="IPR036250">
    <property type="entry name" value="AcylCo_DH-like_C"/>
</dbReference>
<protein>
    <submittedName>
        <fullName evidence="11">Acyl-CoA dehydrogenase family protein</fullName>
    </submittedName>
</protein>
<comment type="cofactor">
    <cofactor evidence="1 7">
        <name>FAD</name>
        <dbReference type="ChEBI" id="CHEBI:57692"/>
    </cofactor>
</comment>
<evidence type="ECO:0000259" key="10">
    <source>
        <dbReference type="Pfam" id="PF02771"/>
    </source>
</evidence>
<name>A0ABV6UMX1_9ACTN</name>
<dbReference type="InterPro" id="IPR046373">
    <property type="entry name" value="Acyl-CoA_Oxase/DH_mid-dom_sf"/>
</dbReference>
<dbReference type="RefSeq" id="WP_030253426.1">
    <property type="nucleotide sequence ID" value="NZ_JBHEZZ010000007.1"/>
</dbReference>
<dbReference type="Pfam" id="PF00441">
    <property type="entry name" value="Acyl-CoA_dh_1"/>
    <property type="match status" value="1"/>
</dbReference>
<evidence type="ECO:0000256" key="6">
    <source>
        <dbReference type="ARBA" id="ARBA00023002"/>
    </source>
</evidence>
<reference evidence="11 12" key="1">
    <citation type="submission" date="2024-09" db="EMBL/GenBank/DDBJ databases">
        <authorList>
            <person name="Lee S.D."/>
        </authorList>
    </citation>
    <scope>NUCLEOTIDE SEQUENCE [LARGE SCALE GENOMIC DNA]</scope>
    <source>
        <strain evidence="11 12">N1-5</strain>
    </source>
</reference>
<evidence type="ECO:0000256" key="4">
    <source>
        <dbReference type="ARBA" id="ARBA00022630"/>
    </source>
</evidence>
<dbReference type="Pfam" id="PF02771">
    <property type="entry name" value="Acyl-CoA_dh_N"/>
    <property type="match status" value="1"/>
</dbReference>
<evidence type="ECO:0000256" key="7">
    <source>
        <dbReference type="RuleBase" id="RU362125"/>
    </source>
</evidence>
<feature type="domain" description="Acyl-CoA dehydrogenase/oxidase N-terminal" evidence="10">
    <location>
        <begin position="47"/>
        <end position="130"/>
    </location>
</feature>
<dbReference type="InterPro" id="IPR006091">
    <property type="entry name" value="Acyl-CoA_Oxase/DH_mid-dom"/>
</dbReference>
<dbReference type="EMBL" id="JBHEZZ010000007">
    <property type="protein sequence ID" value="MFC1402806.1"/>
    <property type="molecule type" value="Genomic_DNA"/>
</dbReference>
<dbReference type="Gene3D" id="1.20.140.10">
    <property type="entry name" value="Butyryl-CoA Dehydrogenase, subunit A, domain 3"/>
    <property type="match status" value="1"/>
</dbReference>
<evidence type="ECO:0000256" key="3">
    <source>
        <dbReference type="ARBA" id="ARBA00011738"/>
    </source>
</evidence>
<dbReference type="InterPro" id="IPR009100">
    <property type="entry name" value="AcylCoA_DH/oxidase_NM_dom_sf"/>
</dbReference>
<dbReference type="PANTHER" id="PTHR48083:SF13">
    <property type="entry name" value="ACYL-COA DEHYDROGENASE FAMILY MEMBER 11"/>
    <property type="match status" value="1"/>
</dbReference>
<dbReference type="Pfam" id="PF02770">
    <property type="entry name" value="Acyl-CoA_dh_M"/>
    <property type="match status" value="1"/>
</dbReference>
<comment type="caution">
    <text evidence="11">The sequence shown here is derived from an EMBL/GenBank/DDBJ whole genome shotgun (WGS) entry which is preliminary data.</text>
</comment>
<dbReference type="PANTHER" id="PTHR48083">
    <property type="entry name" value="MEDIUM-CHAIN SPECIFIC ACYL-COA DEHYDROGENASE, MITOCHONDRIAL-RELATED"/>
    <property type="match status" value="1"/>
</dbReference>
<dbReference type="InterPro" id="IPR050741">
    <property type="entry name" value="Acyl-CoA_dehydrogenase"/>
</dbReference>
<comment type="similarity">
    <text evidence="2 7">Belongs to the acyl-CoA dehydrogenase family.</text>
</comment>
<dbReference type="InterPro" id="IPR009075">
    <property type="entry name" value="AcylCo_DH/oxidase_C"/>
</dbReference>
<dbReference type="InterPro" id="IPR037069">
    <property type="entry name" value="AcylCoA_DH/ox_N_sf"/>
</dbReference>
<dbReference type="InterPro" id="IPR013786">
    <property type="entry name" value="AcylCoA_DH/ox_N"/>
</dbReference>
<dbReference type="Gene3D" id="1.10.540.10">
    <property type="entry name" value="Acyl-CoA dehydrogenase/oxidase, N-terminal domain"/>
    <property type="match status" value="1"/>
</dbReference>
<evidence type="ECO:0000313" key="12">
    <source>
        <dbReference type="Proteomes" id="UP001592528"/>
    </source>
</evidence>
<evidence type="ECO:0000256" key="5">
    <source>
        <dbReference type="ARBA" id="ARBA00022827"/>
    </source>
</evidence>
<evidence type="ECO:0000313" key="11">
    <source>
        <dbReference type="EMBL" id="MFC1402806.1"/>
    </source>
</evidence>